<dbReference type="EMBL" id="CABIKO010000447">
    <property type="protein sequence ID" value="VVA36349.1"/>
    <property type="molecule type" value="Genomic_DNA"/>
</dbReference>
<gene>
    <name evidence="1" type="ORF">ALMOND_2B018524</name>
</gene>
<dbReference type="AlphaFoldDB" id="A0A5E4G983"/>
<sequence length="60" mass="6847">LWMTSTRAKEGHDYGFGGQEKGTVEAMELGFGCLDKVWCGEGERDREMETETETETELKR</sequence>
<reference evidence="2" key="1">
    <citation type="journal article" date="2020" name="Plant J.">
        <title>Transposons played a major role in the diversification between the closely related almond and peach genomes: results from the almond genome sequence.</title>
        <authorList>
            <person name="Alioto T."/>
            <person name="Alexiou K.G."/>
            <person name="Bardil A."/>
            <person name="Barteri F."/>
            <person name="Castanera R."/>
            <person name="Cruz F."/>
            <person name="Dhingra A."/>
            <person name="Duval H."/>
            <person name="Fernandez I Marti A."/>
            <person name="Frias L."/>
            <person name="Galan B."/>
            <person name="Garcia J.L."/>
            <person name="Howad W."/>
            <person name="Gomez-Garrido J."/>
            <person name="Gut M."/>
            <person name="Julca I."/>
            <person name="Morata J."/>
            <person name="Puigdomenech P."/>
            <person name="Ribeca P."/>
            <person name="Rubio Cabetas M.J."/>
            <person name="Vlasova A."/>
            <person name="Wirthensohn M."/>
            <person name="Garcia-Mas J."/>
            <person name="Gabaldon T."/>
            <person name="Casacuberta J.M."/>
            <person name="Arus P."/>
        </authorList>
    </citation>
    <scope>NUCLEOTIDE SEQUENCE [LARGE SCALE GENOMIC DNA]</scope>
    <source>
        <strain evidence="2">cv. Texas</strain>
    </source>
</reference>
<protein>
    <submittedName>
        <fullName evidence="1">Uncharacterized protein</fullName>
    </submittedName>
</protein>
<dbReference type="Gramene" id="VVA36349">
    <property type="protein sequence ID" value="VVA36349"/>
    <property type="gene ID" value="Prudul26B018524"/>
</dbReference>
<dbReference type="InParanoid" id="A0A5E4G983"/>
<accession>A0A5E4G983</accession>
<proteinExistence type="predicted"/>
<dbReference type="Proteomes" id="UP000327085">
    <property type="component" value="Chromosome 3"/>
</dbReference>
<evidence type="ECO:0000313" key="1">
    <source>
        <dbReference type="EMBL" id="VVA36349.1"/>
    </source>
</evidence>
<feature type="non-terminal residue" evidence="1">
    <location>
        <position position="1"/>
    </location>
</feature>
<evidence type="ECO:0000313" key="2">
    <source>
        <dbReference type="Proteomes" id="UP000327085"/>
    </source>
</evidence>
<organism evidence="1 2">
    <name type="scientific">Prunus dulcis</name>
    <name type="common">Almond</name>
    <name type="synonym">Amygdalus dulcis</name>
    <dbReference type="NCBI Taxonomy" id="3755"/>
    <lineage>
        <taxon>Eukaryota</taxon>
        <taxon>Viridiplantae</taxon>
        <taxon>Streptophyta</taxon>
        <taxon>Embryophyta</taxon>
        <taxon>Tracheophyta</taxon>
        <taxon>Spermatophyta</taxon>
        <taxon>Magnoliopsida</taxon>
        <taxon>eudicotyledons</taxon>
        <taxon>Gunneridae</taxon>
        <taxon>Pentapetalae</taxon>
        <taxon>rosids</taxon>
        <taxon>fabids</taxon>
        <taxon>Rosales</taxon>
        <taxon>Rosaceae</taxon>
        <taxon>Amygdaloideae</taxon>
        <taxon>Amygdaleae</taxon>
        <taxon>Prunus</taxon>
    </lineage>
</organism>
<name>A0A5E4G983_PRUDU</name>